<comment type="caution">
    <text evidence="1">The sequence shown here is derived from an EMBL/GenBank/DDBJ whole genome shotgun (WGS) entry which is preliminary data.</text>
</comment>
<accession>A0A178TMA8</accession>
<protein>
    <submittedName>
        <fullName evidence="1">Uncharacterized protein</fullName>
    </submittedName>
</protein>
<evidence type="ECO:0000313" key="2">
    <source>
        <dbReference type="Proteomes" id="UP000078336"/>
    </source>
</evidence>
<evidence type="ECO:0000313" key="1">
    <source>
        <dbReference type="EMBL" id="OAO82559.1"/>
    </source>
</evidence>
<gene>
    <name evidence="1" type="ORF">TAF16_0239</name>
</gene>
<organism evidence="1 2">
    <name type="scientific">Anoxybacillus flavithermus</name>
    <dbReference type="NCBI Taxonomy" id="33934"/>
    <lineage>
        <taxon>Bacteria</taxon>
        <taxon>Bacillati</taxon>
        <taxon>Bacillota</taxon>
        <taxon>Bacilli</taxon>
        <taxon>Bacillales</taxon>
        <taxon>Anoxybacillaceae</taxon>
        <taxon>Anoxybacillus</taxon>
    </lineage>
</organism>
<name>A0A178TMA8_9BACL</name>
<keyword evidence="2" id="KW-1185">Reference proteome</keyword>
<reference evidence="1 2" key="1">
    <citation type="submission" date="2016-03" db="EMBL/GenBank/DDBJ databases">
        <title>Spore heat resistance.</title>
        <authorList>
            <person name="Boekhorst J."/>
            <person name="Berendsen E.M."/>
            <person name="Wells-Bennik M.H."/>
            <person name="Kuipers O.P."/>
        </authorList>
    </citation>
    <scope>NUCLEOTIDE SEQUENCE [LARGE SCALE GENOMIC DNA]</scope>
    <source>
        <strain evidence="1 2">AF16</strain>
    </source>
</reference>
<proteinExistence type="predicted"/>
<dbReference type="EMBL" id="LUCQ01000020">
    <property type="protein sequence ID" value="OAO82559.1"/>
    <property type="molecule type" value="Genomic_DNA"/>
</dbReference>
<sequence length="44" mass="5169">MTSRVHEIQGDGSKETVPRLHECEKRYESDPFHVGKGDNLRWRS</sequence>
<dbReference type="Proteomes" id="UP000078336">
    <property type="component" value="Unassembled WGS sequence"/>
</dbReference>
<dbReference type="AlphaFoldDB" id="A0A178TMA8"/>